<dbReference type="Pfam" id="PF01321">
    <property type="entry name" value="Creatinase_N"/>
    <property type="match status" value="1"/>
</dbReference>
<dbReference type="SUPFAM" id="SSF55920">
    <property type="entry name" value="Creatinase/aminopeptidase"/>
    <property type="match status" value="1"/>
</dbReference>
<dbReference type="Gene3D" id="3.90.230.10">
    <property type="entry name" value="Creatinase/methionine aminopeptidase superfamily"/>
    <property type="match status" value="1"/>
</dbReference>
<dbReference type="InterPro" id="IPR036005">
    <property type="entry name" value="Creatinase/aminopeptidase-like"/>
</dbReference>
<dbReference type="InterPro" id="IPR000587">
    <property type="entry name" value="Creatinase_N"/>
</dbReference>
<organism evidence="3">
    <name type="scientific">Saccoglossus kowalevskii</name>
    <name type="common">Acorn worm</name>
    <dbReference type="NCBI Taxonomy" id="10224"/>
    <lineage>
        <taxon>Eukaryota</taxon>
        <taxon>Metazoa</taxon>
        <taxon>Hemichordata</taxon>
        <taxon>Enteropneusta</taxon>
        <taxon>Harrimaniidae</taxon>
        <taxon>Saccoglossus</taxon>
    </lineage>
</organism>
<protein>
    <submittedName>
        <fullName evidence="3">Creatinase-like protein 529</fullName>
    </submittedName>
    <submittedName>
        <fullName evidence="5">Uncharacterized protein LOC100373532</fullName>
    </submittedName>
</protein>
<dbReference type="Gene3D" id="3.40.350.10">
    <property type="entry name" value="Creatinase/prolidase N-terminal domain"/>
    <property type="match status" value="1"/>
</dbReference>
<dbReference type="InterPro" id="IPR000994">
    <property type="entry name" value="Pept_M24"/>
</dbReference>
<dbReference type="Proteomes" id="UP000694865">
    <property type="component" value="Unplaced"/>
</dbReference>
<dbReference type="InterPro" id="IPR029149">
    <property type="entry name" value="Creatin/AminoP/Spt16_N"/>
</dbReference>
<accession>A0A1L7H7G8</accession>
<dbReference type="OrthoDB" id="4215474at2759"/>
<dbReference type="EMBL" id="KX125099">
    <property type="protein sequence ID" value="APU50795.1"/>
    <property type="molecule type" value="mRNA"/>
</dbReference>
<keyword evidence="4" id="KW-1185">Reference proteome</keyword>
<proteinExistence type="evidence at transcript level"/>
<dbReference type="AlphaFoldDB" id="A0A1L7H7G8"/>
<dbReference type="KEGG" id="sko:100373532"/>
<feature type="domain" description="Creatinase N-terminal" evidence="2">
    <location>
        <begin position="76"/>
        <end position="207"/>
    </location>
</feature>
<reference evidence="3" key="2">
    <citation type="submission" date="2016-04" db="EMBL/GenBank/DDBJ databases">
        <authorList>
            <person name="Evans L.H."/>
            <person name="Alamgir A."/>
            <person name="Owens N."/>
            <person name="Weber N.D."/>
            <person name="Virtaneva K."/>
            <person name="Barbian K."/>
            <person name="Babar A."/>
            <person name="Rosenke K."/>
        </authorList>
    </citation>
    <scope>NUCLEOTIDE SEQUENCE</scope>
</reference>
<evidence type="ECO:0000313" key="4">
    <source>
        <dbReference type="Proteomes" id="UP000694865"/>
    </source>
</evidence>
<sequence length="453" mass="51296">MMLKALSSLVVRRVPFRKLLPRFATSATTTNRRCLSTATSDSSLNPKDIRQRPRLVELKNGSKVKTTFSKAEINRRVTNLRQRMEKDDISACLLTSYHNINYFSDFLYCSFARSYGLVVTMDKTINISATVDGGQPWRRTHGENIAYTDWQPGNFFHAVETVLEPYKGAIGVEFDHLTADNFKKLEKSLTGRSLVDISEASMKMRLIKSPEELFVTREGARIAEVGAWACVDAIKEGVMEYEIALAGTEPMVREIAKTFPHDELRNTWVWVQSGVNTDSAHHPVTTRRLMKGDILSVNCFPMISGYYTAVERTMFVDHVPSDRHLELWEINCKVQRKGNELIKPGIRCSDIAWELNEIYREHDLLNDLPIGYGHSFGILSHYYGREAGLELREDVHTILEPGMVVSMEPMIMIPEGSPGAGGYREHDILIVTEDGAENITKFPVGPEHLVIKK</sequence>
<reference evidence="5" key="3">
    <citation type="submission" date="2025-05" db="UniProtKB">
        <authorList>
            <consortium name="RefSeq"/>
        </authorList>
    </citation>
    <scope>IDENTIFICATION</scope>
    <source>
        <tissue evidence="5">Testes</tissue>
    </source>
</reference>
<feature type="domain" description="Peptidase M24" evidence="1">
    <location>
        <begin position="217"/>
        <end position="433"/>
    </location>
</feature>
<reference evidence="3" key="1">
    <citation type="journal article" date="2008" name="Biol. Bull.">
        <title>cDNA sequences for transcription factors and signaling proteins of the hemichordate Saccoglossus kowalevskii: efficacy of the expressed sequence tag (EST) approach for evolutionary and developmental studies of a new organism.</title>
        <authorList>
            <person name="Freeman R.M. Jr."/>
            <person name="Wu M."/>
            <person name="Cordonnier-Pratt M.M."/>
            <person name="Pratt L.H."/>
            <person name="Gruber C.E."/>
            <person name="Smith M."/>
            <person name="Lander E.S."/>
            <person name="Stange-Thomann N."/>
            <person name="Lowe C.J."/>
            <person name="Gerhart J."/>
            <person name="Kirschner M."/>
        </authorList>
    </citation>
    <scope>NUCLEOTIDE SEQUENCE</scope>
</reference>
<dbReference type="Pfam" id="PF00557">
    <property type="entry name" value="Peptidase_M24"/>
    <property type="match status" value="1"/>
</dbReference>
<name>A0A1L7H7G8_SACKO</name>
<dbReference type="RefSeq" id="XP_002738770.1">
    <property type="nucleotide sequence ID" value="XM_002738724.1"/>
</dbReference>
<evidence type="ECO:0000313" key="3">
    <source>
        <dbReference type="EMBL" id="APU50795.1"/>
    </source>
</evidence>
<dbReference type="PANTHER" id="PTHR46112">
    <property type="entry name" value="AMINOPEPTIDASE"/>
    <property type="match status" value="1"/>
</dbReference>
<dbReference type="SUPFAM" id="SSF53092">
    <property type="entry name" value="Creatinase/prolidase N-terminal domain"/>
    <property type="match status" value="1"/>
</dbReference>
<evidence type="ECO:0000259" key="2">
    <source>
        <dbReference type="Pfam" id="PF01321"/>
    </source>
</evidence>
<evidence type="ECO:0000259" key="1">
    <source>
        <dbReference type="Pfam" id="PF00557"/>
    </source>
</evidence>
<evidence type="ECO:0000313" key="5">
    <source>
        <dbReference type="RefSeq" id="XP_002738770.1"/>
    </source>
</evidence>
<dbReference type="InterPro" id="IPR050659">
    <property type="entry name" value="Peptidase_M24B"/>
</dbReference>
<dbReference type="GO" id="GO:0004177">
    <property type="term" value="F:aminopeptidase activity"/>
    <property type="evidence" value="ECO:0007669"/>
    <property type="project" value="UniProtKB-ARBA"/>
</dbReference>
<dbReference type="GeneID" id="100373532"/>
<gene>
    <name evidence="5" type="primary">LOC100373532</name>
    <name evidence="3" type="ORF">Sakowv30005271mg</name>
</gene>
<dbReference type="PANTHER" id="PTHR46112:SF2">
    <property type="entry name" value="XAA-PRO AMINOPEPTIDASE P-RELATED"/>
    <property type="match status" value="1"/>
</dbReference>